<dbReference type="EMBL" id="SJTG01000001">
    <property type="protein sequence ID" value="TCI12668.1"/>
    <property type="molecule type" value="Genomic_DNA"/>
</dbReference>
<keyword evidence="9 11" id="KW-0234">DNA repair</keyword>
<evidence type="ECO:0000256" key="2">
    <source>
        <dbReference type="ARBA" id="ARBA00022741"/>
    </source>
</evidence>
<dbReference type="InterPro" id="IPR003593">
    <property type="entry name" value="AAA+_ATPase"/>
</dbReference>
<dbReference type="CDD" id="cd18809">
    <property type="entry name" value="SF1_C_RecD"/>
    <property type="match status" value="1"/>
</dbReference>
<dbReference type="HAMAP" id="MF_01487">
    <property type="entry name" value="RecD"/>
    <property type="match status" value="1"/>
</dbReference>
<dbReference type="InterPro" id="IPR041851">
    <property type="entry name" value="RecD_N_sf"/>
</dbReference>
<sequence length="648" mass="70518">MHCLPDRRPRRMHDDARLQWTLSDEAKTHLRALDLAFARFLASMDAAASADWLLLAALLSRQLADGHLCMDLAQWMRAAEEQAWPPAWRDAIRRTSGQPAPAWLSDGTGHAPVVRDGTRLYLRRYWDHERTVARAIGLRLGTDTHSSAALEQTIGALFTDARAPDWSRVAAAIACQGAFTVITGGPGTGKTTTVVRLLAILQARQLASGTGPLRIRLAAPTGKAAARLTASIEGQLSTLPVDPSVRAAIPSQVETLHRLLGARPDTRAFAYHARRPLALDVLVIDEASMVDLEMMAAVLAALPDTARLILLGDKDQLSSVEAGAVLGDLCRRADAGHYTTTTARWIAATTGDDIQPWVSEDARPLDQHIVMLRHSHRFDADSGIGRLAHAVNTGDAGHAQSLLESQHAGLAWTDGACDLRTLRELVLGESGAGYRAYLDVIHRDRPPAGAAPDAFEAWAREALHAFGRFQLLCAVRHGEEGTGRINQRVEEILQREGLVDASHAWYEGRPVLVTRNDYALGLMNGDVGLTLRMPNDEGETVLRVVFLVSDPRRGRVDTIRCVLPSRLGALESVFAMTVHKSQGSEFDHTALILPGRRSAVATRELLYTGITRARSKFSLIAPAAMLGETIRQRVSRHSGLAERLAGDD</sequence>
<dbReference type="GO" id="GO:0003677">
    <property type="term" value="F:DNA binding"/>
    <property type="evidence" value="ECO:0007669"/>
    <property type="project" value="UniProtKB-UniRule"/>
</dbReference>
<dbReference type="GO" id="GO:0000724">
    <property type="term" value="P:double-strand break repair via homologous recombination"/>
    <property type="evidence" value="ECO:0007669"/>
    <property type="project" value="UniProtKB-UniRule"/>
</dbReference>
<comment type="function">
    <text evidence="11">A helicase/nuclease that prepares dsDNA breaks (DSB) for recombinational DNA repair. Binds to DSBs and unwinds DNA via a highly rapid and processive ATP-dependent bidirectional helicase activity. Unwinds dsDNA until it encounters a Chi (crossover hotspot instigator) sequence from the 3' direction. Cuts ssDNA a few nucleotides 3' to the Chi site. The properties and activities of the enzyme are changed at Chi. The Chi-altered holoenzyme produces a long 3'-ssDNA overhang and facilitates RecA-binding to the ssDNA for homologous DNA recombination and repair. Holoenzyme degrades any linearized DNA that is unable to undergo homologous recombination. In the holoenzyme this subunit has ssDNA-dependent ATPase and 5'-3' helicase activity. When added to pre-assembled RecBC greatly stimulates nuclease activity and augments holoenzyme processivity. Negatively regulates the RecA-loading ability of RecBCD.</text>
</comment>
<dbReference type="SUPFAM" id="SSF52540">
    <property type="entry name" value="P-loop containing nucleoside triphosphate hydrolases"/>
    <property type="match status" value="2"/>
</dbReference>
<keyword evidence="5 11" id="KW-0347">Helicase</keyword>
<comment type="catalytic activity">
    <reaction evidence="11">
        <text>ATP + H2O = ADP + phosphate + H(+)</text>
        <dbReference type="Rhea" id="RHEA:13065"/>
        <dbReference type="ChEBI" id="CHEBI:15377"/>
        <dbReference type="ChEBI" id="CHEBI:15378"/>
        <dbReference type="ChEBI" id="CHEBI:30616"/>
        <dbReference type="ChEBI" id="CHEBI:43474"/>
        <dbReference type="ChEBI" id="CHEBI:456216"/>
        <dbReference type="EC" id="5.6.2.3"/>
    </reaction>
</comment>
<evidence type="ECO:0000256" key="5">
    <source>
        <dbReference type="ARBA" id="ARBA00022806"/>
    </source>
</evidence>
<reference evidence="13 14" key="1">
    <citation type="submission" date="2019-02" db="EMBL/GenBank/DDBJ databases">
        <title>Dyella amyloliquefaciens sp. nov., isolated from forest soil.</title>
        <authorList>
            <person name="Gao Z.-H."/>
            <person name="Qiu L.-H."/>
        </authorList>
    </citation>
    <scope>NUCLEOTIDE SEQUENCE [LARGE SCALE GENOMIC DNA]</scope>
    <source>
        <strain evidence="13 14">KACC 12747</strain>
    </source>
</reference>
<dbReference type="InterPro" id="IPR006344">
    <property type="entry name" value="RecD"/>
</dbReference>
<dbReference type="Gene3D" id="1.10.10.1020">
    <property type="entry name" value="RecBCD complex, subunit RecD, N-terminal domain"/>
    <property type="match status" value="1"/>
</dbReference>
<comment type="miscellaneous">
    <text evidence="11">In the RecBCD complex, RecB has a slow 3'-5' helicase, an exonuclease activity and loads RecA onto ssDNA, RecD has a fast 5'-3' helicase activity, while RecC stimulates the ATPase and processivity of the RecB helicase and contributes to recognition of the Chi site.</text>
</comment>
<dbReference type="InterPro" id="IPR049550">
    <property type="entry name" value="RecD_N"/>
</dbReference>
<evidence type="ECO:0000256" key="4">
    <source>
        <dbReference type="ARBA" id="ARBA00022801"/>
    </source>
</evidence>
<feature type="domain" description="AAA+ ATPase" evidence="12">
    <location>
        <begin position="176"/>
        <end position="375"/>
    </location>
</feature>
<protein>
    <recommendedName>
        <fullName evidence="11">RecBCD enzyme subunit RecD</fullName>
        <ecNumber evidence="11">5.6.2.3</ecNumber>
    </recommendedName>
    <alternativeName>
        <fullName evidence="11">DNA 5'-3' helicase subunit RecD</fullName>
    </alternativeName>
    <alternativeName>
        <fullName evidence="11">Exonuclease V subunit RecD</fullName>
        <shortName evidence="11">ExoV subunit RecD</shortName>
    </alternativeName>
    <alternativeName>
        <fullName evidence="11">Helicase/nuclease RecBCD subunit RecD</fullName>
    </alternativeName>
</protein>
<keyword evidence="4 11" id="KW-0378">Hydrolase</keyword>
<dbReference type="PANTHER" id="PTHR43788:SF6">
    <property type="entry name" value="DNA HELICASE B"/>
    <property type="match status" value="1"/>
</dbReference>
<evidence type="ECO:0000259" key="12">
    <source>
        <dbReference type="SMART" id="SM00382"/>
    </source>
</evidence>
<comment type="similarity">
    <text evidence="11">Belongs to the RecD family.</text>
</comment>
<dbReference type="CDD" id="cd17933">
    <property type="entry name" value="DEXSc_RecD-like"/>
    <property type="match status" value="1"/>
</dbReference>
<dbReference type="SMART" id="SM00382">
    <property type="entry name" value="AAA"/>
    <property type="match status" value="1"/>
</dbReference>
<gene>
    <name evidence="11 13" type="primary">recD</name>
    <name evidence="13" type="ORF">EZM97_04805</name>
</gene>
<dbReference type="GO" id="GO:0005524">
    <property type="term" value="F:ATP binding"/>
    <property type="evidence" value="ECO:0007669"/>
    <property type="project" value="UniProtKB-UniRule"/>
</dbReference>
<evidence type="ECO:0000313" key="13">
    <source>
        <dbReference type="EMBL" id="TCI12668.1"/>
    </source>
</evidence>
<dbReference type="Pfam" id="PF13538">
    <property type="entry name" value="UvrD_C_2"/>
    <property type="match status" value="1"/>
</dbReference>
<evidence type="ECO:0000256" key="1">
    <source>
        <dbReference type="ARBA" id="ARBA00022722"/>
    </source>
</evidence>
<dbReference type="InterPro" id="IPR027417">
    <property type="entry name" value="P-loop_NTPase"/>
</dbReference>
<comment type="subunit">
    <text evidence="11">Heterotrimer of RecB, RecC and RecD. All subunits contribute to DNA-binding.</text>
</comment>
<proteinExistence type="inferred from homology"/>
<dbReference type="InterPro" id="IPR027785">
    <property type="entry name" value="UvrD-like_helicase_C"/>
</dbReference>
<evidence type="ECO:0000256" key="9">
    <source>
        <dbReference type="ARBA" id="ARBA00023204"/>
    </source>
</evidence>
<keyword evidence="6 11" id="KW-0269">Exonuclease</keyword>
<evidence type="ECO:0000313" key="14">
    <source>
        <dbReference type="Proteomes" id="UP000291822"/>
    </source>
</evidence>
<evidence type="ECO:0000256" key="10">
    <source>
        <dbReference type="ARBA" id="ARBA00023235"/>
    </source>
</evidence>
<dbReference type="EC" id="5.6.2.3" evidence="11"/>
<dbReference type="GO" id="GO:0016887">
    <property type="term" value="F:ATP hydrolysis activity"/>
    <property type="evidence" value="ECO:0007669"/>
    <property type="project" value="RHEA"/>
</dbReference>
<keyword evidence="1 11" id="KW-0540">Nuclease</keyword>
<organism evidence="13 14">
    <name type="scientific">Dyella soli</name>
    <dbReference type="NCBI Taxonomy" id="522319"/>
    <lineage>
        <taxon>Bacteria</taxon>
        <taxon>Pseudomonadati</taxon>
        <taxon>Pseudomonadota</taxon>
        <taxon>Gammaproteobacteria</taxon>
        <taxon>Lysobacterales</taxon>
        <taxon>Rhodanobacteraceae</taxon>
        <taxon>Dyella</taxon>
    </lineage>
</organism>
<keyword evidence="7 11" id="KW-0067">ATP-binding</keyword>
<keyword evidence="14" id="KW-1185">Reference proteome</keyword>
<keyword evidence="10 11" id="KW-0413">Isomerase</keyword>
<keyword evidence="3 11" id="KW-0227">DNA damage</keyword>
<evidence type="ECO:0000256" key="8">
    <source>
        <dbReference type="ARBA" id="ARBA00023125"/>
    </source>
</evidence>
<dbReference type="AlphaFoldDB" id="A0A4R0Z004"/>
<dbReference type="PANTHER" id="PTHR43788">
    <property type="entry name" value="DNA2/NAM7 HELICASE FAMILY MEMBER"/>
    <property type="match status" value="1"/>
</dbReference>
<dbReference type="Gene3D" id="3.40.50.300">
    <property type="entry name" value="P-loop containing nucleotide triphosphate hydrolases"/>
    <property type="match status" value="3"/>
</dbReference>
<dbReference type="GO" id="GO:0017116">
    <property type="term" value="F:single-stranded DNA helicase activity"/>
    <property type="evidence" value="ECO:0007669"/>
    <property type="project" value="TreeGrafter"/>
</dbReference>
<evidence type="ECO:0000256" key="3">
    <source>
        <dbReference type="ARBA" id="ARBA00022763"/>
    </source>
</evidence>
<dbReference type="GO" id="GO:0008854">
    <property type="term" value="F:exodeoxyribonuclease V activity"/>
    <property type="evidence" value="ECO:0007669"/>
    <property type="project" value="InterPro"/>
</dbReference>
<dbReference type="GO" id="GO:0043139">
    <property type="term" value="F:5'-3' DNA helicase activity"/>
    <property type="evidence" value="ECO:0007669"/>
    <property type="project" value="UniProtKB-UniRule"/>
</dbReference>
<feature type="binding site" evidence="11">
    <location>
        <begin position="184"/>
        <end position="191"/>
    </location>
    <ligand>
        <name>ATP</name>
        <dbReference type="ChEBI" id="CHEBI:30616"/>
    </ligand>
</feature>
<name>A0A4R0Z004_9GAMM</name>
<keyword evidence="8 11" id="KW-0238">DNA-binding</keyword>
<dbReference type="Pfam" id="PF13245">
    <property type="entry name" value="AAA_19"/>
    <property type="match status" value="1"/>
</dbReference>
<evidence type="ECO:0000256" key="6">
    <source>
        <dbReference type="ARBA" id="ARBA00022839"/>
    </source>
</evidence>
<dbReference type="GO" id="GO:0009338">
    <property type="term" value="C:exodeoxyribonuclease V complex"/>
    <property type="evidence" value="ECO:0007669"/>
    <property type="project" value="InterPro"/>
</dbReference>
<accession>A0A4R0Z004</accession>
<evidence type="ECO:0000256" key="7">
    <source>
        <dbReference type="ARBA" id="ARBA00022840"/>
    </source>
</evidence>
<dbReference type="Pfam" id="PF21185">
    <property type="entry name" value="RecD_N"/>
    <property type="match status" value="1"/>
</dbReference>
<evidence type="ECO:0000256" key="11">
    <source>
        <dbReference type="HAMAP-Rule" id="MF_01487"/>
    </source>
</evidence>
<keyword evidence="2 11" id="KW-0547">Nucleotide-binding</keyword>
<dbReference type="NCBIfam" id="TIGR01447">
    <property type="entry name" value="recD"/>
    <property type="match status" value="1"/>
</dbReference>
<comment type="caution">
    <text evidence="13">The sequence shown here is derived from an EMBL/GenBank/DDBJ whole genome shotgun (WGS) entry which is preliminary data.</text>
</comment>
<dbReference type="InterPro" id="IPR050534">
    <property type="entry name" value="Coronavir_polyprotein_1ab"/>
</dbReference>
<dbReference type="Proteomes" id="UP000291822">
    <property type="component" value="Unassembled WGS sequence"/>
</dbReference>